<dbReference type="FunFam" id="3.20.20.140:FF:000022">
    <property type="entry name" value="Guanine deaminase"/>
    <property type="match status" value="1"/>
</dbReference>
<evidence type="ECO:0000256" key="5">
    <source>
        <dbReference type="ARBA" id="ARBA00022723"/>
    </source>
</evidence>
<dbReference type="InterPro" id="IPR051607">
    <property type="entry name" value="Metallo-dep_hydrolases"/>
</dbReference>
<feature type="domain" description="Amidohydrolase-related" evidence="12">
    <location>
        <begin position="109"/>
        <end position="519"/>
    </location>
</feature>
<organism evidence="13 14">
    <name type="scientific">Ramalina farinacea</name>
    <dbReference type="NCBI Taxonomy" id="258253"/>
    <lineage>
        <taxon>Eukaryota</taxon>
        <taxon>Fungi</taxon>
        <taxon>Dikarya</taxon>
        <taxon>Ascomycota</taxon>
        <taxon>Pezizomycotina</taxon>
        <taxon>Lecanoromycetes</taxon>
        <taxon>OSLEUM clade</taxon>
        <taxon>Lecanoromycetidae</taxon>
        <taxon>Lecanorales</taxon>
        <taxon>Lecanorineae</taxon>
        <taxon>Ramalinaceae</taxon>
        <taxon>Ramalina</taxon>
    </lineage>
</organism>
<evidence type="ECO:0000256" key="6">
    <source>
        <dbReference type="ARBA" id="ARBA00022801"/>
    </source>
</evidence>
<dbReference type="Proteomes" id="UP001161017">
    <property type="component" value="Unassembled WGS sequence"/>
</dbReference>
<dbReference type="GO" id="GO:0046098">
    <property type="term" value="P:guanine metabolic process"/>
    <property type="evidence" value="ECO:0007669"/>
    <property type="project" value="TreeGrafter"/>
</dbReference>
<proteinExistence type="inferred from homology"/>
<dbReference type="InterPro" id="IPR006680">
    <property type="entry name" value="Amidohydro-rel"/>
</dbReference>
<comment type="similarity">
    <text evidence="3">Belongs to the metallo-dependent hydrolases superfamily. ATZ/TRZ family.</text>
</comment>
<comment type="cofactor">
    <cofactor evidence="1">
        <name>Zn(2+)</name>
        <dbReference type="ChEBI" id="CHEBI:29105"/>
    </cofactor>
</comment>
<dbReference type="AlphaFoldDB" id="A0AA43QGI1"/>
<dbReference type="EC" id="3.5.4.3" evidence="4"/>
<reference evidence="13" key="1">
    <citation type="journal article" date="2023" name="Genome Biol. Evol.">
        <title>First Whole Genome Sequence and Flow Cytometry Genome Size Data for the Lichen-Forming Fungus Ramalina farinacea (Ascomycota).</title>
        <authorList>
            <person name="Llewellyn T."/>
            <person name="Mian S."/>
            <person name="Hill R."/>
            <person name="Leitch I.J."/>
            <person name="Gaya E."/>
        </authorList>
    </citation>
    <scope>NUCLEOTIDE SEQUENCE</scope>
    <source>
        <strain evidence="13">LIQ254RAFAR</strain>
    </source>
</reference>
<evidence type="ECO:0000313" key="14">
    <source>
        <dbReference type="Proteomes" id="UP001161017"/>
    </source>
</evidence>
<accession>A0AA43QGI1</accession>
<evidence type="ECO:0000256" key="3">
    <source>
        <dbReference type="ARBA" id="ARBA00006745"/>
    </source>
</evidence>
<gene>
    <name evidence="13" type="ORF">OHK93_004316</name>
</gene>
<comment type="pathway">
    <text evidence="2">Purine metabolism; guanine degradation; xanthine from guanine: step 1/1.</text>
</comment>
<evidence type="ECO:0000259" key="12">
    <source>
        <dbReference type="Pfam" id="PF01979"/>
    </source>
</evidence>
<comment type="catalytic activity">
    <reaction evidence="8">
        <text>guanine + H2O + H(+) = xanthine + NH4(+)</text>
        <dbReference type="Rhea" id="RHEA:14665"/>
        <dbReference type="ChEBI" id="CHEBI:15377"/>
        <dbReference type="ChEBI" id="CHEBI:15378"/>
        <dbReference type="ChEBI" id="CHEBI:16235"/>
        <dbReference type="ChEBI" id="CHEBI:17712"/>
        <dbReference type="ChEBI" id="CHEBI:28938"/>
        <dbReference type="EC" id="3.5.4.3"/>
    </reaction>
</comment>
<evidence type="ECO:0000256" key="11">
    <source>
        <dbReference type="ARBA" id="ARBA00083147"/>
    </source>
</evidence>
<keyword evidence="7" id="KW-0862">Zinc</keyword>
<comment type="caution">
    <text evidence="13">The sequence shown here is derived from an EMBL/GenBank/DDBJ whole genome shotgun (WGS) entry which is preliminary data.</text>
</comment>
<dbReference type="SUPFAM" id="SSF51556">
    <property type="entry name" value="Metallo-dependent hydrolases"/>
    <property type="match status" value="1"/>
</dbReference>
<dbReference type="GO" id="GO:0008270">
    <property type="term" value="F:zinc ion binding"/>
    <property type="evidence" value="ECO:0007669"/>
    <property type="project" value="TreeGrafter"/>
</dbReference>
<dbReference type="EMBL" id="JAPUFD010000002">
    <property type="protein sequence ID" value="MDI1486126.1"/>
    <property type="molecule type" value="Genomic_DNA"/>
</dbReference>
<comment type="function">
    <text evidence="9">Catalyzes the hydrolytic deamination of guanine, producing xanthine and ammonia.</text>
</comment>
<evidence type="ECO:0000256" key="8">
    <source>
        <dbReference type="ARBA" id="ARBA00051148"/>
    </source>
</evidence>
<keyword evidence="5" id="KW-0479">Metal-binding</keyword>
<evidence type="ECO:0000256" key="2">
    <source>
        <dbReference type="ARBA" id="ARBA00004984"/>
    </source>
</evidence>
<evidence type="ECO:0000256" key="1">
    <source>
        <dbReference type="ARBA" id="ARBA00001947"/>
    </source>
</evidence>
<dbReference type="SUPFAM" id="SSF51338">
    <property type="entry name" value="Composite domain of metallo-dependent hydrolases"/>
    <property type="match status" value="1"/>
</dbReference>
<keyword evidence="14" id="KW-1185">Reference proteome</keyword>
<dbReference type="Pfam" id="PF01979">
    <property type="entry name" value="Amidohydro_1"/>
    <property type="match status" value="1"/>
</dbReference>
<dbReference type="InterPro" id="IPR011059">
    <property type="entry name" value="Metal-dep_hydrolase_composite"/>
</dbReference>
<evidence type="ECO:0000256" key="4">
    <source>
        <dbReference type="ARBA" id="ARBA00012781"/>
    </source>
</evidence>
<dbReference type="Gene3D" id="2.30.40.10">
    <property type="entry name" value="Urease, subunit C, domain 1"/>
    <property type="match status" value="1"/>
</dbReference>
<protein>
    <recommendedName>
        <fullName evidence="10">Probable guanine deaminase</fullName>
        <ecNumber evidence="4">3.5.4.3</ecNumber>
    </recommendedName>
    <alternativeName>
        <fullName evidence="11">Guanine aminohydrolase</fullName>
    </alternativeName>
</protein>
<evidence type="ECO:0000256" key="7">
    <source>
        <dbReference type="ARBA" id="ARBA00022833"/>
    </source>
</evidence>
<dbReference type="PANTHER" id="PTHR11271">
    <property type="entry name" value="GUANINE DEAMINASE"/>
    <property type="match status" value="1"/>
</dbReference>
<dbReference type="InterPro" id="IPR032466">
    <property type="entry name" value="Metal_Hydrolase"/>
</dbReference>
<evidence type="ECO:0000256" key="9">
    <source>
        <dbReference type="ARBA" id="ARBA00056079"/>
    </source>
</evidence>
<dbReference type="Gene3D" id="3.20.20.140">
    <property type="entry name" value="Metal-dependent hydrolases"/>
    <property type="match status" value="1"/>
</dbReference>
<evidence type="ECO:0000313" key="13">
    <source>
        <dbReference type="EMBL" id="MDI1486126.1"/>
    </source>
</evidence>
<name>A0AA43QGI1_9LECA</name>
<dbReference type="GO" id="GO:0005829">
    <property type="term" value="C:cytosol"/>
    <property type="evidence" value="ECO:0007669"/>
    <property type="project" value="TreeGrafter"/>
</dbReference>
<evidence type="ECO:0000256" key="10">
    <source>
        <dbReference type="ARBA" id="ARBA00069860"/>
    </source>
</evidence>
<dbReference type="PANTHER" id="PTHR11271:SF6">
    <property type="entry name" value="GUANINE DEAMINASE"/>
    <property type="match status" value="1"/>
</dbReference>
<sequence length="523" mass="56880">MPHPTIYHGTFLHHPSTKPSAYEVLEDRYIFVDEGGVIVGISSSSSPPEGGELEGLRKHTESFIQEGKIGKEWADPVKWLIVNGTDIGEEGGGRGGKHSGRRGKVRWFAPGFIDTHIHASQFPNAGVFGNSTLLDWLRTYTFPLESSLADPAKARKVYNRAVAASLRAGTTTASYYATIHVDSTNILAEIAHEKGQRAFIGRCNMDREGINEDYYRDASADSAIADTIATVDFCEGLGRRSDSAKPGQGLDEDRKSESLVKAIVTPRFAPSCTPECLAGLGALARERNLPIQTHISENTDECKLVGELFPDRKSYADVYDHFGLLTDNTVLAHAIHLTNEEKTVIKERGAGVSHCPVSNSSISSGLCPVRSLLDAGIEVGLGTDVSGGYSSSILTAAREAGMVSRILAGLEARQGKEGGGDRTKLMPEECLYLATRGGARCLGLDEKVGRFEVGMEWDAQLVEVEMVKETGEEETELVDDDPGLVQLWGGEGWGDRIAKWVFCGDDRNTKMVWVKGRLVHERK</sequence>
<dbReference type="GO" id="GO:0008892">
    <property type="term" value="F:guanine deaminase activity"/>
    <property type="evidence" value="ECO:0007669"/>
    <property type="project" value="UniProtKB-EC"/>
</dbReference>
<keyword evidence="6" id="KW-0378">Hydrolase</keyword>